<dbReference type="InterPro" id="IPR036257">
    <property type="entry name" value="Cyt_c_oxidase_su2_TM_sf"/>
</dbReference>
<dbReference type="InterPro" id="IPR045187">
    <property type="entry name" value="CcO_II"/>
</dbReference>
<dbReference type="PROSITE" id="PS50857">
    <property type="entry name" value="COX2_CUA"/>
    <property type="match status" value="1"/>
</dbReference>
<dbReference type="InterPro" id="IPR008972">
    <property type="entry name" value="Cupredoxin"/>
</dbReference>
<dbReference type="GO" id="GO:0016491">
    <property type="term" value="F:oxidoreductase activity"/>
    <property type="evidence" value="ECO:0007669"/>
    <property type="project" value="InterPro"/>
</dbReference>
<feature type="domain" description="Cytochrome oxidase subunit II copper A binding" evidence="19">
    <location>
        <begin position="136"/>
        <end position="253"/>
    </location>
</feature>
<dbReference type="AlphaFoldDB" id="A0A2Z5G910"/>
<evidence type="ECO:0000256" key="10">
    <source>
        <dbReference type="ARBA" id="ARBA00022989"/>
    </source>
</evidence>
<dbReference type="PRINTS" id="PR01166">
    <property type="entry name" value="CYCOXIDASEII"/>
</dbReference>
<dbReference type="InterPro" id="IPR011759">
    <property type="entry name" value="Cyt_c_oxidase_su2_TM_dom"/>
</dbReference>
<keyword evidence="11 15" id="KW-0408">Iron</keyword>
<dbReference type="Gene3D" id="1.10.287.90">
    <property type="match status" value="1"/>
</dbReference>
<evidence type="ECO:0000256" key="13">
    <source>
        <dbReference type="ARBA" id="ARBA00023136"/>
    </source>
</evidence>
<comment type="subcellular location">
    <subcellularLocation>
        <location evidence="16">Cell membrane</location>
        <topology evidence="16">Multi-pass membrane protein</topology>
    </subcellularLocation>
    <subcellularLocation>
        <location evidence="1">Membrane</location>
        <topology evidence="1">Multi-pass membrane protein</topology>
    </subcellularLocation>
</comment>
<dbReference type="Pfam" id="PF00116">
    <property type="entry name" value="COX2"/>
    <property type="match status" value="1"/>
</dbReference>
<proteinExistence type="inferred from homology"/>
<evidence type="ECO:0000256" key="15">
    <source>
        <dbReference type="PROSITE-ProRule" id="PRU00433"/>
    </source>
</evidence>
<evidence type="ECO:0000256" key="2">
    <source>
        <dbReference type="ARBA" id="ARBA00007866"/>
    </source>
</evidence>
<dbReference type="GO" id="GO:0005507">
    <property type="term" value="F:copper ion binding"/>
    <property type="evidence" value="ECO:0007669"/>
    <property type="project" value="InterPro"/>
</dbReference>
<keyword evidence="10 18" id="KW-1133">Transmembrane helix</keyword>
<evidence type="ECO:0000256" key="4">
    <source>
        <dbReference type="ARBA" id="ARBA00022617"/>
    </source>
</evidence>
<dbReference type="EC" id="7.1.1.9" evidence="17"/>
<feature type="transmembrane region" description="Helical" evidence="18">
    <location>
        <begin position="105"/>
        <end position="127"/>
    </location>
</feature>
<dbReference type="PANTHER" id="PTHR22888">
    <property type="entry name" value="CYTOCHROME C OXIDASE, SUBUNIT II"/>
    <property type="match status" value="1"/>
</dbReference>
<keyword evidence="8" id="KW-1278">Translocase</keyword>
<dbReference type="GO" id="GO:0020037">
    <property type="term" value="F:heme binding"/>
    <property type="evidence" value="ECO:0007669"/>
    <property type="project" value="InterPro"/>
</dbReference>
<dbReference type="InterPro" id="IPR001505">
    <property type="entry name" value="Copper_CuA"/>
</dbReference>
<keyword evidence="23" id="KW-1185">Reference proteome</keyword>
<dbReference type="SUPFAM" id="SSF46626">
    <property type="entry name" value="Cytochrome c"/>
    <property type="match status" value="1"/>
</dbReference>
<keyword evidence="7 15" id="KW-0479">Metal-binding</keyword>
<dbReference type="InterPro" id="IPR009056">
    <property type="entry name" value="Cyt_c-like_dom"/>
</dbReference>
<comment type="similarity">
    <text evidence="2 16">Belongs to the cytochrome c oxidase subunit 2 family.</text>
</comment>
<organism evidence="22 23">
    <name type="scientific">Acidisarcina polymorpha</name>
    <dbReference type="NCBI Taxonomy" id="2211140"/>
    <lineage>
        <taxon>Bacteria</taxon>
        <taxon>Pseudomonadati</taxon>
        <taxon>Acidobacteriota</taxon>
        <taxon>Terriglobia</taxon>
        <taxon>Terriglobales</taxon>
        <taxon>Acidobacteriaceae</taxon>
        <taxon>Acidisarcina</taxon>
    </lineage>
</organism>
<dbReference type="RefSeq" id="WP_236657051.1">
    <property type="nucleotide sequence ID" value="NZ_CP030840.1"/>
</dbReference>
<dbReference type="KEGG" id="abas:ACPOL_5790"/>
<evidence type="ECO:0000256" key="5">
    <source>
        <dbReference type="ARBA" id="ARBA00022660"/>
    </source>
</evidence>
<dbReference type="Proteomes" id="UP000253606">
    <property type="component" value="Chromosome"/>
</dbReference>
<comment type="function">
    <text evidence="14 17">Subunits I and II form the functional core of the enzyme complex. Electrons originating in cytochrome c are transferred via heme a and Cu(A) to the binuclear center formed by heme a3 and Cu(B).</text>
</comment>
<evidence type="ECO:0000259" key="19">
    <source>
        <dbReference type="PROSITE" id="PS50857"/>
    </source>
</evidence>
<dbReference type="PANTHER" id="PTHR22888:SF9">
    <property type="entry name" value="CYTOCHROME C OXIDASE SUBUNIT 2"/>
    <property type="match status" value="1"/>
</dbReference>
<dbReference type="PROSITE" id="PS51007">
    <property type="entry name" value="CYTC"/>
    <property type="match status" value="1"/>
</dbReference>
<keyword evidence="9 16" id="KW-0249">Electron transport</keyword>
<dbReference type="InterPro" id="IPR014222">
    <property type="entry name" value="Cyt_c_oxidase_su2"/>
</dbReference>
<evidence type="ECO:0000256" key="3">
    <source>
        <dbReference type="ARBA" id="ARBA00022448"/>
    </source>
</evidence>
<feature type="domain" description="Cytochrome c" evidence="21">
    <location>
        <begin position="266"/>
        <end position="357"/>
    </location>
</feature>
<dbReference type="NCBIfam" id="TIGR02866">
    <property type="entry name" value="CoxB"/>
    <property type="match status" value="1"/>
</dbReference>
<evidence type="ECO:0000256" key="9">
    <source>
        <dbReference type="ARBA" id="ARBA00022982"/>
    </source>
</evidence>
<dbReference type="GO" id="GO:0004129">
    <property type="term" value="F:cytochrome-c oxidase activity"/>
    <property type="evidence" value="ECO:0007669"/>
    <property type="project" value="UniProtKB-EC"/>
</dbReference>
<keyword evidence="5 16" id="KW-0679">Respiratory chain</keyword>
<evidence type="ECO:0000313" key="23">
    <source>
        <dbReference type="Proteomes" id="UP000253606"/>
    </source>
</evidence>
<sequence>MVTGLWAMPDFAAHWMTLRTISSLTLAAWRFLPPLASLSPTNMLDPAGTPARSIFNLTWFVGGLVLGIFVVVGGLLTFIVLRYRGRATDDNIEPTQIYGSNQIELSWTVIPILLVFMLFLTTARVILGTERIPKPAGALDVAVIGHQFWWEYRYPSLGVVTANELHVPVSDPAHPTPTYLNTSSADVTHNFSVPRLAGRIDVIPNRVNTIWIDPQAAGLYLGQCAQYCGTQHAKMLLRVYADSPADFSAWIQHQQAPAADPSTLSPQQLEGKSVFEHNACANCHTVKGTSAQGKFGPDLTHMGSRDTLGSGAFANNRQNLHQWIDNPDSLKPGALMPPMHLNEKDLNAVTEYLTTLR</sequence>
<dbReference type="Gene3D" id="2.60.40.420">
    <property type="entry name" value="Cupredoxins - blue copper proteins"/>
    <property type="match status" value="1"/>
</dbReference>
<dbReference type="InterPro" id="IPR036909">
    <property type="entry name" value="Cyt_c-like_dom_sf"/>
</dbReference>
<protein>
    <recommendedName>
        <fullName evidence="17">Cytochrome c oxidase subunit 2</fullName>
        <ecNumber evidence="17">7.1.1.9</ecNumber>
    </recommendedName>
</protein>
<comment type="cofactor">
    <cofactor evidence="17">
        <name>Cu cation</name>
        <dbReference type="ChEBI" id="CHEBI:23378"/>
    </cofactor>
    <text evidence="17">Binds a copper A center.</text>
</comment>
<keyword evidence="4 15" id="KW-0349">Heme</keyword>
<dbReference type="SUPFAM" id="SSF49503">
    <property type="entry name" value="Cupredoxins"/>
    <property type="match status" value="1"/>
</dbReference>
<evidence type="ECO:0000256" key="18">
    <source>
        <dbReference type="SAM" id="Phobius"/>
    </source>
</evidence>
<name>A0A2Z5G910_9BACT</name>
<dbReference type="GO" id="GO:0042773">
    <property type="term" value="P:ATP synthesis coupled electron transport"/>
    <property type="evidence" value="ECO:0007669"/>
    <property type="project" value="TreeGrafter"/>
</dbReference>
<dbReference type="SUPFAM" id="SSF81464">
    <property type="entry name" value="Cytochrome c oxidase subunit II-like, transmembrane region"/>
    <property type="match status" value="1"/>
</dbReference>
<dbReference type="InterPro" id="IPR002429">
    <property type="entry name" value="CcO_II-like_C"/>
</dbReference>
<dbReference type="PROSITE" id="PS50999">
    <property type="entry name" value="COX2_TM"/>
    <property type="match status" value="1"/>
</dbReference>
<evidence type="ECO:0000259" key="20">
    <source>
        <dbReference type="PROSITE" id="PS50999"/>
    </source>
</evidence>
<dbReference type="Pfam" id="PF02790">
    <property type="entry name" value="COX2_TM"/>
    <property type="match status" value="1"/>
</dbReference>
<keyword evidence="3 16" id="KW-0813">Transport</keyword>
<dbReference type="PROSITE" id="PS00078">
    <property type="entry name" value="COX2"/>
    <property type="match status" value="1"/>
</dbReference>
<evidence type="ECO:0000313" key="22">
    <source>
        <dbReference type="EMBL" id="AXC15036.1"/>
    </source>
</evidence>
<evidence type="ECO:0000256" key="12">
    <source>
        <dbReference type="ARBA" id="ARBA00023008"/>
    </source>
</evidence>
<evidence type="ECO:0000256" key="8">
    <source>
        <dbReference type="ARBA" id="ARBA00022967"/>
    </source>
</evidence>
<evidence type="ECO:0000256" key="11">
    <source>
        <dbReference type="ARBA" id="ARBA00023004"/>
    </source>
</evidence>
<accession>A0A2Z5G910</accession>
<evidence type="ECO:0000256" key="7">
    <source>
        <dbReference type="ARBA" id="ARBA00022723"/>
    </source>
</evidence>
<reference evidence="22 23" key="1">
    <citation type="journal article" date="2018" name="Front. Microbiol.">
        <title>Hydrolytic Capabilities as a Key to Environmental Success: Chitinolytic and Cellulolytic Acidobacteria From Acidic Sub-arctic Soils and Boreal Peatlands.</title>
        <authorList>
            <person name="Belova S.E."/>
            <person name="Ravin N.V."/>
            <person name="Pankratov T.A."/>
            <person name="Rakitin A.L."/>
            <person name="Ivanova A.A."/>
            <person name="Beletsky A.V."/>
            <person name="Mardanov A.V."/>
            <person name="Sinninghe Damste J.S."/>
            <person name="Dedysh S.N."/>
        </authorList>
    </citation>
    <scope>NUCLEOTIDE SEQUENCE [LARGE SCALE GENOMIC DNA]</scope>
    <source>
        <strain evidence="22 23">SBC82</strain>
    </source>
</reference>
<evidence type="ECO:0000259" key="21">
    <source>
        <dbReference type="PROSITE" id="PS51007"/>
    </source>
</evidence>
<gene>
    <name evidence="22" type="ORF">ACPOL_5790</name>
</gene>
<dbReference type="EMBL" id="CP030840">
    <property type="protein sequence ID" value="AXC15036.1"/>
    <property type="molecule type" value="Genomic_DNA"/>
</dbReference>
<evidence type="ECO:0000256" key="16">
    <source>
        <dbReference type="RuleBase" id="RU000456"/>
    </source>
</evidence>
<comment type="catalytic activity">
    <reaction evidence="17">
        <text>4 Fe(II)-[cytochrome c] + O2 + 8 H(+)(in) = 4 Fe(III)-[cytochrome c] + 2 H2O + 4 H(+)(out)</text>
        <dbReference type="Rhea" id="RHEA:11436"/>
        <dbReference type="Rhea" id="RHEA-COMP:10350"/>
        <dbReference type="Rhea" id="RHEA-COMP:14399"/>
        <dbReference type="ChEBI" id="CHEBI:15377"/>
        <dbReference type="ChEBI" id="CHEBI:15378"/>
        <dbReference type="ChEBI" id="CHEBI:15379"/>
        <dbReference type="ChEBI" id="CHEBI:29033"/>
        <dbReference type="ChEBI" id="CHEBI:29034"/>
        <dbReference type="EC" id="7.1.1.9"/>
    </reaction>
</comment>
<keyword evidence="6 16" id="KW-0812">Transmembrane</keyword>
<feature type="transmembrane region" description="Helical" evidence="18">
    <location>
        <begin position="53"/>
        <end position="81"/>
    </location>
</feature>
<keyword evidence="13 18" id="KW-0472">Membrane</keyword>
<evidence type="ECO:0000256" key="6">
    <source>
        <dbReference type="ARBA" id="ARBA00022692"/>
    </source>
</evidence>
<dbReference type="Pfam" id="PF00034">
    <property type="entry name" value="Cytochrom_C"/>
    <property type="match status" value="1"/>
</dbReference>
<keyword evidence="12 17" id="KW-0186">Copper</keyword>
<feature type="domain" description="Cytochrome oxidase subunit II transmembrane region profile" evidence="20">
    <location>
        <begin position="35"/>
        <end position="133"/>
    </location>
</feature>
<dbReference type="GO" id="GO:0005886">
    <property type="term" value="C:plasma membrane"/>
    <property type="evidence" value="ECO:0007669"/>
    <property type="project" value="UniProtKB-SubCell"/>
</dbReference>
<evidence type="ECO:0000256" key="17">
    <source>
        <dbReference type="RuleBase" id="RU004024"/>
    </source>
</evidence>
<evidence type="ECO:0000256" key="14">
    <source>
        <dbReference type="ARBA" id="ARBA00024688"/>
    </source>
</evidence>
<evidence type="ECO:0000256" key="1">
    <source>
        <dbReference type="ARBA" id="ARBA00004141"/>
    </source>
</evidence>